<dbReference type="PANTHER" id="PTHR11695">
    <property type="entry name" value="ALCOHOL DEHYDROGENASE RELATED"/>
    <property type="match status" value="1"/>
</dbReference>
<protein>
    <submittedName>
        <fullName evidence="3">Kelch repeat-containing protein</fullName>
    </submittedName>
</protein>
<dbReference type="GO" id="GO:0016491">
    <property type="term" value="F:oxidoreductase activity"/>
    <property type="evidence" value="ECO:0007669"/>
    <property type="project" value="InterPro"/>
</dbReference>
<dbReference type="Gene3D" id="3.40.50.720">
    <property type="entry name" value="NAD(P)-binding Rossmann-like Domain"/>
    <property type="match status" value="1"/>
</dbReference>
<dbReference type="SUPFAM" id="SSF51735">
    <property type="entry name" value="NAD(P)-binding Rossmann-fold domains"/>
    <property type="match status" value="1"/>
</dbReference>
<proteinExistence type="predicted"/>
<dbReference type="InterPro" id="IPR011043">
    <property type="entry name" value="Gal_Oxase/kelch_b-propeller"/>
</dbReference>
<accession>A0AAD9YHK3</accession>
<dbReference type="Pfam" id="PF24681">
    <property type="entry name" value="Kelch_KLHDC2_KLHL20_DRC7"/>
    <property type="match status" value="1"/>
</dbReference>
<dbReference type="SMART" id="SM00829">
    <property type="entry name" value="PKS_ER"/>
    <property type="match status" value="1"/>
</dbReference>
<dbReference type="CDD" id="cd08267">
    <property type="entry name" value="MDR1"/>
    <property type="match status" value="1"/>
</dbReference>
<feature type="chain" id="PRO_5042140162" evidence="1">
    <location>
        <begin position="22"/>
        <end position="712"/>
    </location>
</feature>
<dbReference type="Pfam" id="PF01344">
    <property type="entry name" value="Kelch_1"/>
    <property type="match status" value="2"/>
</dbReference>
<dbReference type="Pfam" id="PF08240">
    <property type="entry name" value="ADH_N"/>
    <property type="match status" value="1"/>
</dbReference>
<keyword evidence="4" id="KW-1185">Reference proteome</keyword>
<dbReference type="Gene3D" id="3.90.180.10">
    <property type="entry name" value="Medium-chain alcohol dehydrogenases, catalytic domain"/>
    <property type="match status" value="1"/>
</dbReference>
<dbReference type="InterPro" id="IPR006652">
    <property type="entry name" value="Kelch_1"/>
</dbReference>
<evidence type="ECO:0000313" key="4">
    <source>
        <dbReference type="Proteomes" id="UP001281614"/>
    </source>
</evidence>
<dbReference type="InterPro" id="IPR036291">
    <property type="entry name" value="NAD(P)-bd_dom_sf"/>
</dbReference>
<dbReference type="PANTHER" id="PTHR11695:SF294">
    <property type="entry name" value="RETICULON-4-INTERACTING PROTEIN 1, MITOCHONDRIAL"/>
    <property type="match status" value="1"/>
</dbReference>
<dbReference type="GO" id="GO:0005739">
    <property type="term" value="C:mitochondrion"/>
    <property type="evidence" value="ECO:0007669"/>
    <property type="project" value="TreeGrafter"/>
</dbReference>
<evidence type="ECO:0000313" key="3">
    <source>
        <dbReference type="EMBL" id="KAK2764730.1"/>
    </source>
</evidence>
<evidence type="ECO:0000259" key="2">
    <source>
        <dbReference type="SMART" id="SM00829"/>
    </source>
</evidence>
<dbReference type="InterPro" id="IPR050700">
    <property type="entry name" value="YIM1/Zinc_Alcohol_DH_Fams"/>
</dbReference>
<feature type="domain" description="Enoyl reductase (ER)" evidence="2">
    <location>
        <begin position="375"/>
        <end position="690"/>
    </location>
</feature>
<dbReference type="InterPro" id="IPR020843">
    <property type="entry name" value="ER"/>
</dbReference>
<dbReference type="Proteomes" id="UP001281614">
    <property type="component" value="Unassembled WGS sequence"/>
</dbReference>
<comment type="caution">
    <text evidence="3">The sequence shown here is derived from an EMBL/GenBank/DDBJ whole genome shotgun (WGS) entry which is preliminary data.</text>
</comment>
<organism evidence="3 4">
    <name type="scientific">Colletotrichum kahawae</name>
    <name type="common">Coffee berry disease fungus</name>
    <dbReference type="NCBI Taxonomy" id="34407"/>
    <lineage>
        <taxon>Eukaryota</taxon>
        <taxon>Fungi</taxon>
        <taxon>Dikarya</taxon>
        <taxon>Ascomycota</taxon>
        <taxon>Pezizomycotina</taxon>
        <taxon>Sordariomycetes</taxon>
        <taxon>Hypocreomycetidae</taxon>
        <taxon>Glomerellales</taxon>
        <taxon>Glomerellaceae</taxon>
        <taxon>Colletotrichum</taxon>
        <taxon>Colletotrichum gloeosporioides species complex</taxon>
    </lineage>
</organism>
<dbReference type="SMART" id="SM00612">
    <property type="entry name" value="Kelch"/>
    <property type="match status" value="5"/>
</dbReference>
<dbReference type="SUPFAM" id="SSF50965">
    <property type="entry name" value="Galactose oxidase, central domain"/>
    <property type="match status" value="1"/>
</dbReference>
<keyword evidence="1" id="KW-0732">Signal</keyword>
<reference evidence="3" key="1">
    <citation type="submission" date="2023-02" db="EMBL/GenBank/DDBJ databases">
        <title>Colletotrichum kahawae CIFC_Que2 genome sequencing and assembly.</title>
        <authorList>
            <person name="Baroncelli R."/>
        </authorList>
    </citation>
    <scope>NUCLEOTIDE SEQUENCE</scope>
    <source>
        <strain evidence="3">CIFC_Que2</strain>
    </source>
</reference>
<dbReference type="Gene3D" id="2.120.10.80">
    <property type="entry name" value="Kelch-type beta propeller"/>
    <property type="match status" value="2"/>
</dbReference>
<dbReference type="SUPFAM" id="SSF50129">
    <property type="entry name" value="GroES-like"/>
    <property type="match status" value="1"/>
</dbReference>
<dbReference type="Pfam" id="PF13602">
    <property type="entry name" value="ADH_zinc_N_2"/>
    <property type="match status" value="1"/>
</dbReference>
<dbReference type="InterPro" id="IPR015915">
    <property type="entry name" value="Kelch-typ_b-propeller"/>
</dbReference>
<dbReference type="AlphaFoldDB" id="A0AAD9YHK3"/>
<gene>
    <name evidence="3" type="ORF">CKAH01_04895</name>
</gene>
<evidence type="ECO:0000256" key="1">
    <source>
        <dbReference type="SAM" id="SignalP"/>
    </source>
</evidence>
<dbReference type="EMBL" id="VYYT01000135">
    <property type="protein sequence ID" value="KAK2764730.1"/>
    <property type="molecule type" value="Genomic_DNA"/>
</dbReference>
<name>A0AAD9YHK3_COLKA</name>
<dbReference type="InterPro" id="IPR011032">
    <property type="entry name" value="GroES-like_sf"/>
</dbReference>
<feature type="signal peptide" evidence="1">
    <location>
        <begin position="1"/>
        <end position="21"/>
    </location>
</feature>
<sequence>MLKQLAFSLTLLPLFAGQSAAAPSPSRCTPTASETWEVLNPLVGGPRQEHAAVALGENIYVIAGIEPDASQPTGVSTIDSVERYNVPKDEWSFVAPLPIPMNHANAITANGKIYVLGGLSGGTAFRALPNCYEYDPVTNAWAELPSMPEGTERGSSILGAYGDKIIVAGGISLLELGADGLQETVDTVSSYNIKTQLWETLPSLPEGREHAGGGVVGNSFYVVGGRFRSQTAVRDTVYVLDLKTLEWSERARMPTPRGGVSVAILRQRIYTFGGEGNLDPEAGFVFNETEVYDIRGDCWEKLQPMNTPRHGMVAVAFNGSIYTPGGGIRDFGIVDNMEVLHLGSFKCFLYISFTSTPFSPTSKMQAWQYTTITKTLENSLSLNKIATPPDASSLPKDHVLIEVITAGINPVEYKLPEIPVFGKFMIQPRSSPGLDFCGRIKATNGTSDFSEGQLVFGALSIGTKLPKFGSLGQLMVAPCSHIAPLPPGVNPDDAAALGTAGLTAFQSLPKEHLEPGSRVFINGGSGGVGSFTIQFAKASGAYVVATCSTANVDLCKRLGADEVIDYRTADVLSELKSKGPIFDVAIDNVGSPECLYESSPHFLKPDGVFVQVAMQKSMVGMLRRNMLPGFLGGGKRRFQTVRVSPSREDLEQIGRWVAEGKVKVLVDEKFEWTDAPKAYAKLRLGRTTGKDHCPCWLCLTYKACSVICMDKQ</sequence>
<dbReference type="InterPro" id="IPR013154">
    <property type="entry name" value="ADH-like_N"/>
</dbReference>